<proteinExistence type="predicted"/>
<evidence type="ECO:0000256" key="1">
    <source>
        <dbReference type="SAM" id="MobiDB-lite"/>
    </source>
</evidence>
<evidence type="ECO:0000313" key="3">
    <source>
        <dbReference type="Proteomes" id="UP000193689"/>
    </source>
</evidence>
<dbReference type="RefSeq" id="XP_040709854.1">
    <property type="nucleotide sequence ID" value="XM_040861487.1"/>
</dbReference>
<evidence type="ECO:0000313" key="2">
    <source>
        <dbReference type="EMBL" id="ORY55902.1"/>
    </source>
</evidence>
<feature type="region of interest" description="Disordered" evidence="1">
    <location>
        <begin position="40"/>
        <end position="84"/>
    </location>
</feature>
<accession>A0A1Y2D9G4</accession>
<dbReference type="AlphaFoldDB" id="A0A1Y2D9G4"/>
<feature type="compositionally biased region" description="Basic and acidic residues" evidence="1">
    <location>
        <begin position="65"/>
        <end position="84"/>
    </location>
</feature>
<protein>
    <submittedName>
        <fullName evidence="2">Uncharacterized protein</fullName>
    </submittedName>
</protein>
<sequence>MNPKGDEDSVEAASTADGTLWLQGFLPEQLPEARVMLFGYSNGGGPRTSRKPSELAGGGKTRRAARLDTRPLADEDYRKTRKDL</sequence>
<dbReference type="OrthoDB" id="5086500at2759"/>
<name>A0A1Y2D9G4_9PEZI</name>
<keyword evidence="3" id="KW-1185">Reference proteome</keyword>
<dbReference type="GeneID" id="63777699"/>
<gene>
    <name evidence="2" type="ORF">BCR38DRAFT_451853</name>
</gene>
<reference evidence="2 3" key="1">
    <citation type="submission" date="2016-07" db="EMBL/GenBank/DDBJ databases">
        <title>Pervasive Adenine N6-methylation of Active Genes in Fungi.</title>
        <authorList>
            <consortium name="DOE Joint Genome Institute"/>
            <person name="Mondo S.J."/>
            <person name="Dannebaum R.O."/>
            <person name="Kuo R.C."/>
            <person name="Labutti K."/>
            <person name="Haridas S."/>
            <person name="Kuo A."/>
            <person name="Salamov A."/>
            <person name="Ahrendt S.R."/>
            <person name="Lipzen A."/>
            <person name="Sullivan W."/>
            <person name="Andreopoulos W.B."/>
            <person name="Clum A."/>
            <person name="Lindquist E."/>
            <person name="Daum C."/>
            <person name="Ramamoorthy G.K."/>
            <person name="Gryganskyi A."/>
            <person name="Culley D."/>
            <person name="Magnuson J.K."/>
            <person name="James T.Y."/>
            <person name="O'Malley M.A."/>
            <person name="Stajich J.E."/>
            <person name="Spatafora J.W."/>
            <person name="Visel A."/>
            <person name="Grigoriev I.V."/>
        </authorList>
    </citation>
    <scope>NUCLEOTIDE SEQUENCE [LARGE SCALE GENOMIC DNA]</scope>
    <source>
        <strain evidence="2 3">CBS 129021</strain>
    </source>
</reference>
<comment type="caution">
    <text evidence="2">The sequence shown here is derived from an EMBL/GenBank/DDBJ whole genome shotgun (WGS) entry which is preliminary data.</text>
</comment>
<dbReference type="EMBL" id="MCFJ01000025">
    <property type="protein sequence ID" value="ORY55902.1"/>
    <property type="molecule type" value="Genomic_DNA"/>
</dbReference>
<dbReference type="Proteomes" id="UP000193689">
    <property type="component" value="Unassembled WGS sequence"/>
</dbReference>
<organism evidence="2 3">
    <name type="scientific">Pseudomassariella vexata</name>
    <dbReference type="NCBI Taxonomy" id="1141098"/>
    <lineage>
        <taxon>Eukaryota</taxon>
        <taxon>Fungi</taxon>
        <taxon>Dikarya</taxon>
        <taxon>Ascomycota</taxon>
        <taxon>Pezizomycotina</taxon>
        <taxon>Sordariomycetes</taxon>
        <taxon>Xylariomycetidae</taxon>
        <taxon>Amphisphaeriales</taxon>
        <taxon>Pseudomassariaceae</taxon>
        <taxon>Pseudomassariella</taxon>
    </lineage>
</organism>
<dbReference type="InParanoid" id="A0A1Y2D9G4"/>